<dbReference type="AlphaFoldDB" id="A0A9X4KN56"/>
<gene>
    <name evidence="2" type="ORF">OMP38_33445</name>
</gene>
<keyword evidence="3" id="KW-1185">Reference proteome</keyword>
<organism evidence="2 3">
    <name type="scientific">Cohnella ginsengisoli</name>
    <dbReference type="NCBI Taxonomy" id="425004"/>
    <lineage>
        <taxon>Bacteria</taxon>
        <taxon>Bacillati</taxon>
        <taxon>Bacillota</taxon>
        <taxon>Bacilli</taxon>
        <taxon>Bacillales</taxon>
        <taxon>Paenibacillaceae</taxon>
        <taxon>Cohnella</taxon>
    </lineage>
</organism>
<evidence type="ECO:0000313" key="2">
    <source>
        <dbReference type="EMBL" id="MDG0795188.1"/>
    </source>
</evidence>
<evidence type="ECO:0000313" key="3">
    <source>
        <dbReference type="Proteomes" id="UP001153387"/>
    </source>
</evidence>
<dbReference type="RefSeq" id="WP_277568883.1">
    <property type="nucleotide sequence ID" value="NZ_JAPDHZ010000008.1"/>
</dbReference>
<feature type="region of interest" description="Disordered" evidence="1">
    <location>
        <begin position="77"/>
        <end position="105"/>
    </location>
</feature>
<protein>
    <submittedName>
        <fullName evidence="2">Uncharacterized protein</fullName>
    </submittedName>
</protein>
<feature type="compositionally biased region" description="Basic and acidic residues" evidence="1">
    <location>
        <begin position="87"/>
        <end position="97"/>
    </location>
</feature>
<dbReference type="EMBL" id="JAPDHZ010000008">
    <property type="protein sequence ID" value="MDG0795188.1"/>
    <property type="molecule type" value="Genomic_DNA"/>
</dbReference>
<name>A0A9X4KN56_9BACL</name>
<reference evidence="2 3" key="1">
    <citation type="submission" date="2022-10" db="EMBL/GenBank/DDBJ databases">
        <title>Comparative genomic analysis of Cohnella hashimotonis sp. nov., isolated from the International Space Station.</title>
        <authorList>
            <person name="Simpson A."/>
            <person name="Venkateswaran K."/>
        </authorList>
    </citation>
    <scope>NUCLEOTIDE SEQUENCE [LARGE SCALE GENOMIC DNA]</scope>
    <source>
        <strain evidence="2 3">DSM 18997</strain>
    </source>
</reference>
<accession>A0A9X4KN56</accession>
<comment type="caution">
    <text evidence="2">The sequence shown here is derived from an EMBL/GenBank/DDBJ whole genome shotgun (WGS) entry which is preliminary data.</text>
</comment>
<proteinExistence type="predicted"/>
<dbReference type="Proteomes" id="UP001153387">
    <property type="component" value="Unassembled WGS sequence"/>
</dbReference>
<sequence length="139" mass="15069">MNKKTVLKAAGLFVAGLAGGIGLMMSSDAYKAVNDALGNSTSNTIWQQNLAAQNALNAAQQQQAQVGKLVQNAETLKKQTDQAAQQKADEAAKKNEEAASAQQQQEMQQQIQQLIQQILQMLQQMQQSQNETIKALTKV</sequence>
<evidence type="ECO:0000256" key="1">
    <source>
        <dbReference type="SAM" id="MobiDB-lite"/>
    </source>
</evidence>